<feature type="transmembrane region" description="Helical" evidence="7">
    <location>
        <begin position="203"/>
        <end position="220"/>
    </location>
</feature>
<evidence type="ECO:0000313" key="10">
    <source>
        <dbReference type="Proteomes" id="UP001292216"/>
    </source>
</evidence>
<keyword evidence="3" id="KW-1003">Cell membrane</keyword>
<evidence type="ECO:0000256" key="3">
    <source>
        <dbReference type="ARBA" id="ARBA00022475"/>
    </source>
</evidence>
<keyword evidence="9" id="KW-0808">Transferase</keyword>
<evidence type="ECO:0000259" key="8">
    <source>
        <dbReference type="Pfam" id="PF01757"/>
    </source>
</evidence>
<feature type="transmembrane region" description="Helical" evidence="7">
    <location>
        <begin position="51"/>
        <end position="70"/>
    </location>
</feature>
<organism evidence="9 10">
    <name type="scientific">Paenibacillus phoenicis</name>
    <dbReference type="NCBI Taxonomy" id="554117"/>
    <lineage>
        <taxon>Bacteria</taxon>
        <taxon>Bacillati</taxon>
        <taxon>Bacillota</taxon>
        <taxon>Bacilli</taxon>
        <taxon>Bacillales</taxon>
        <taxon>Paenibacillaceae</taxon>
        <taxon>Paenibacillus</taxon>
    </lineage>
</organism>
<evidence type="ECO:0000256" key="6">
    <source>
        <dbReference type="ARBA" id="ARBA00023136"/>
    </source>
</evidence>
<protein>
    <submittedName>
        <fullName evidence="9">Acyltransferase</fullName>
        <ecNumber evidence="9">2.3.1.-</ecNumber>
    </submittedName>
</protein>
<reference evidence="9 10" key="1">
    <citation type="submission" date="2023-12" db="EMBL/GenBank/DDBJ databases">
        <title>Whole genome sequencing of Paenibacillus phoenicis isolated from the Phoenix Mars Lander spacecraft assembly facility.</title>
        <authorList>
            <person name="Garcia A."/>
            <person name="Venkateswaran K."/>
        </authorList>
    </citation>
    <scope>NUCLEOTIDE SEQUENCE [LARGE SCALE GENOMIC DNA]</scope>
    <source>
        <strain evidence="9 10">3PO2SA</strain>
    </source>
</reference>
<dbReference type="GO" id="GO:0016746">
    <property type="term" value="F:acyltransferase activity"/>
    <property type="evidence" value="ECO:0007669"/>
    <property type="project" value="UniProtKB-KW"/>
</dbReference>
<name>A0ABU5PMT9_9BACL</name>
<evidence type="ECO:0000256" key="4">
    <source>
        <dbReference type="ARBA" id="ARBA00022692"/>
    </source>
</evidence>
<dbReference type="PANTHER" id="PTHR40074">
    <property type="entry name" value="O-ACETYLTRANSFERASE WECH"/>
    <property type="match status" value="1"/>
</dbReference>
<gene>
    <name evidence="9" type="ORF">U9M73_15055</name>
</gene>
<dbReference type="PANTHER" id="PTHR40074:SF2">
    <property type="entry name" value="O-ACETYLTRANSFERASE WECH"/>
    <property type="match status" value="1"/>
</dbReference>
<feature type="transmembrane region" description="Helical" evidence="7">
    <location>
        <begin position="232"/>
        <end position="251"/>
    </location>
</feature>
<comment type="caution">
    <text evidence="9">The sequence shown here is derived from an EMBL/GenBank/DDBJ whole genome shotgun (WGS) entry which is preliminary data.</text>
</comment>
<dbReference type="EC" id="2.3.1.-" evidence="9"/>
<keyword evidence="6 7" id="KW-0472">Membrane</keyword>
<feature type="transmembrane region" description="Helical" evidence="7">
    <location>
        <begin position="165"/>
        <end position="183"/>
    </location>
</feature>
<evidence type="ECO:0000256" key="7">
    <source>
        <dbReference type="SAM" id="Phobius"/>
    </source>
</evidence>
<feature type="transmembrane region" description="Helical" evidence="7">
    <location>
        <begin position="302"/>
        <end position="324"/>
    </location>
</feature>
<feature type="transmembrane region" description="Helical" evidence="7">
    <location>
        <begin position="271"/>
        <end position="290"/>
    </location>
</feature>
<keyword evidence="10" id="KW-1185">Reference proteome</keyword>
<keyword evidence="5 7" id="KW-1133">Transmembrane helix</keyword>
<comment type="similarity">
    <text evidence="2">Belongs to the acyltransferase 3 family.</text>
</comment>
<dbReference type="RefSeq" id="WP_323077878.1">
    <property type="nucleotide sequence ID" value="NZ_CBCSKM010000029.1"/>
</dbReference>
<feature type="transmembrane region" description="Helical" evidence="7">
    <location>
        <begin position="91"/>
        <end position="111"/>
    </location>
</feature>
<feature type="transmembrane region" description="Helical" evidence="7">
    <location>
        <begin position="12"/>
        <end position="31"/>
    </location>
</feature>
<evidence type="ECO:0000256" key="5">
    <source>
        <dbReference type="ARBA" id="ARBA00022989"/>
    </source>
</evidence>
<feature type="transmembrane region" description="Helical" evidence="7">
    <location>
        <begin position="336"/>
        <end position="360"/>
    </location>
</feature>
<evidence type="ECO:0000313" key="9">
    <source>
        <dbReference type="EMBL" id="MEA3571271.1"/>
    </source>
</evidence>
<dbReference type="Proteomes" id="UP001292216">
    <property type="component" value="Unassembled WGS sequence"/>
</dbReference>
<feature type="transmembrane region" description="Helical" evidence="7">
    <location>
        <begin position="131"/>
        <end position="153"/>
    </location>
</feature>
<evidence type="ECO:0000256" key="2">
    <source>
        <dbReference type="ARBA" id="ARBA00007400"/>
    </source>
</evidence>
<sequence>MERKTKLEEIEALRGIAFLAVVLQHAIAGLFVQPDMSPLSVSLGTTFLGLIRFAVPLFVFITGVVLFYNYDRSFQYGRFLKRRGQQVVLPYLFWTVFYYIWVSLRSGDAVFSHWKDLLHVLELALTGKASYHLWFMVMIIPFYLLFPVFRLFLSGKRPAPMNLAVTLAFLAANLFLLEALAKGVFQSDQPILNTLYRFLDRNFLFWTFYFVLGGWVGLYYERWKKAVRSLWGISLALTVLFLIYIGTKIAAINQGAAAGDYLASANVTGPLKPLMLLATLAMLPFLFYAVQRLLTRPTKAGLTLSLIGNYSFGAYLVHAFILRYTNLLALNYLGSLGVYAQTLISFILCASVSVGLCIGYRKMRDRWRKVQVGADRGMAG</sequence>
<feature type="domain" description="Acyltransferase 3" evidence="8">
    <location>
        <begin position="9"/>
        <end position="357"/>
    </location>
</feature>
<evidence type="ECO:0000256" key="1">
    <source>
        <dbReference type="ARBA" id="ARBA00004651"/>
    </source>
</evidence>
<dbReference type="EMBL" id="JAYERP010000001">
    <property type="protein sequence ID" value="MEA3571271.1"/>
    <property type="molecule type" value="Genomic_DNA"/>
</dbReference>
<dbReference type="InterPro" id="IPR002656">
    <property type="entry name" value="Acyl_transf_3_dom"/>
</dbReference>
<proteinExistence type="inferred from homology"/>
<comment type="subcellular location">
    <subcellularLocation>
        <location evidence="1">Cell membrane</location>
        <topology evidence="1">Multi-pass membrane protein</topology>
    </subcellularLocation>
</comment>
<dbReference type="Pfam" id="PF01757">
    <property type="entry name" value="Acyl_transf_3"/>
    <property type="match status" value="1"/>
</dbReference>
<keyword evidence="9" id="KW-0012">Acyltransferase</keyword>
<accession>A0ABU5PMT9</accession>
<keyword evidence="4 7" id="KW-0812">Transmembrane</keyword>